<dbReference type="EMBL" id="DS999411">
    <property type="protein sequence ID" value="EED35145.1"/>
    <property type="molecule type" value="Genomic_DNA"/>
</dbReference>
<organism evidence="1 2">
    <name type="scientific">Luminiphilus syltensis NOR5-1B</name>
    <dbReference type="NCBI Taxonomy" id="565045"/>
    <lineage>
        <taxon>Bacteria</taxon>
        <taxon>Pseudomonadati</taxon>
        <taxon>Pseudomonadota</taxon>
        <taxon>Gammaproteobacteria</taxon>
        <taxon>Cellvibrionales</taxon>
        <taxon>Halieaceae</taxon>
        <taxon>Luminiphilus</taxon>
    </lineage>
</organism>
<reference evidence="2" key="1">
    <citation type="journal article" date="2013" name="BMC Microbiol.">
        <title>Taxonomy and evolution of bacteriochlorophyll a-containing members of the OM60/NOR5 clade of marine gammaproteobacteria: description of Luminiphilus syltensis gen. nov., sp. nov., reclassification of Haliea rubra as Pseudohaliea rubra gen. nov., comb. nov., and emendation of Chromatocurvus halotolerans.</title>
        <authorList>
            <person name="Spring S."/>
            <person name="Riedel T."/>
            <person name="Sproer C."/>
            <person name="Yan S."/>
            <person name="Harder J."/>
            <person name="Fuchs B.M."/>
        </authorList>
    </citation>
    <scope>NUCLEOTIDE SEQUENCE [LARGE SCALE GENOMIC DNA]</scope>
    <source>
        <strain evidence="2">NOR51-B</strain>
    </source>
</reference>
<dbReference type="AlphaFoldDB" id="B8KYL9"/>
<proteinExistence type="predicted"/>
<dbReference type="PANTHER" id="PTHR34496:SF10">
    <property type="entry name" value="GLCNAC TRANSFERASE"/>
    <property type="match status" value="1"/>
</dbReference>
<dbReference type="Pfam" id="PF11397">
    <property type="entry name" value="GlcNAc"/>
    <property type="match status" value="1"/>
</dbReference>
<accession>B8KYL9</accession>
<dbReference type="HOGENOM" id="CLU_2273928_0_0_6"/>
<dbReference type="PANTHER" id="PTHR34496">
    <property type="entry name" value="GLCNAC TRANSFERASE-RELATED"/>
    <property type="match status" value="1"/>
</dbReference>
<protein>
    <submittedName>
        <fullName evidence="1">Uncharacterized protein</fullName>
    </submittedName>
</protein>
<keyword evidence="2" id="KW-1185">Reference proteome</keyword>
<name>B8KYL9_9GAMM</name>
<evidence type="ECO:0000313" key="1">
    <source>
        <dbReference type="EMBL" id="EED35145.1"/>
    </source>
</evidence>
<dbReference type="InterPro" id="IPR021067">
    <property type="entry name" value="Glycosyltransferase"/>
</dbReference>
<gene>
    <name evidence="1" type="ORF">NOR51B_1090</name>
</gene>
<dbReference type="Proteomes" id="UP000004699">
    <property type="component" value="Unassembled WGS sequence"/>
</dbReference>
<sequence length="102" mass="11943">MINAGHESALSARTYTHGYDIYLPDEIQIWHLDYNNYPGGNRHKVWESKTDAWQDDNTREMVRRLHALLFGKEDPKILGRYTLGTERTVDDWAREAGLRLVI</sequence>
<evidence type="ECO:0000313" key="2">
    <source>
        <dbReference type="Proteomes" id="UP000004699"/>
    </source>
</evidence>